<proteinExistence type="predicted"/>
<sequence>MLKFNDDYFTRVVPQTLSEELYYWEDVVRVAYYIHLQWGYDNRQHRQTYLVVQHACGEYLKIPKESEDWKPFEDNMDKYLSIQVKVKDRKKLLENNPPLESLIDLYVKG</sequence>
<comment type="caution">
    <text evidence="1">The sequence shown here is derived from an EMBL/GenBank/DDBJ whole genome shotgun (WGS) entry which is preliminary data.</text>
</comment>
<dbReference type="EMBL" id="DVLY01000045">
    <property type="protein sequence ID" value="HIT97579.1"/>
    <property type="molecule type" value="Genomic_DNA"/>
</dbReference>
<evidence type="ECO:0000313" key="1">
    <source>
        <dbReference type="EMBL" id="HIT97579.1"/>
    </source>
</evidence>
<dbReference type="AlphaFoldDB" id="A0A9D1KTN4"/>
<protein>
    <submittedName>
        <fullName evidence="1">Uncharacterized protein</fullName>
    </submittedName>
</protein>
<name>A0A9D1KTN4_9FLAO</name>
<accession>A0A9D1KTN4</accession>
<reference evidence="1" key="1">
    <citation type="submission" date="2020-10" db="EMBL/GenBank/DDBJ databases">
        <authorList>
            <person name="Gilroy R."/>
        </authorList>
    </citation>
    <scope>NUCLEOTIDE SEQUENCE</scope>
    <source>
        <strain evidence="1">1383</strain>
    </source>
</reference>
<gene>
    <name evidence="1" type="ORF">IAC44_01940</name>
</gene>
<evidence type="ECO:0000313" key="2">
    <source>
        <dbReference type="Proteomes" id="UP000824161"/>
    </source>
</evidence>
<reference evidence="1" key="2">
    <citation type="journal article" date="2021" name="PeerJ">
        <title>Extensive microbial diversity within the chicken gut microbiome revealed by metagenomics and culture.</title>
        <authorList>
            <person name="Gilroy R."/>
            <person name="Ravi A."/>
            <person name="Getino M."/>
            <person name="Pursley I."/>
            <person name="Horton D.L."/>
            <person name="Alikhan N.F."/>
            <person name="Baker D."/>
            <person name="Gharbi K."/>
            <person name="Hall N."/>
            <person name="Watson M."/>
            <person name="Adriaenssens E.M."/>
            <person name="Foster-Nyarko E."/>
            <person name="Jarju S."/>
            <person name="Secka A."/>
            <person name="Antonio M."/>
            <person name="Oren A."/>
            <person name="Chaudhuri R.R."/>
            <person name="La Ragione R."/>
            <person name="Hildebrand F."/>
            <person name="Pallen M.J."/>
        </authorList>
    </citation>
    <scope>NUCLEOTIDE SEQUENCE</scope>
    <source>
        <strain evidence="1">1383</strain>
    </source>
</reference>
<dbReference type="Proteomes" id="UP000824161">
    <property type="component" value="Unassembled WGS sequence"/>
</dbReference>
<organism evidence="1 2">
    <name type="scientific">Candidatus Merdimorpha stercoravium</name>
    <dbReference type="NCBI Taxonomy" id="2840863"/>
    <lineage>
        <taxon>Bacteria</taxon>
        <taxon>Pseudomonadati</taxon>
        <taxon>Bacteroidota</taxon>
        <taxon>Flavobacteriia</taxon>
        <taxon>Flavobacteriales</taxon>
        <taxon>Candidatus Merdimorpha</taxon>
    </lineage>
</organism>